<sequence length="52" mass="6111">MDRRLSAYCAEPQGKARNKVHWTFKEFNTLFRGLQSSPSSDIARNFVFLLEF</sequence>
<evidence type="ECO:0000313" key="2">
    <source>
        <dbReference type="Proteomes" id="UP000012338"/>
    </source>
</evidence>
<reference evidence="1 2" key="1">
    <citation type="journal article" date="2012" name="PLoS Pathog.">
        <title>Diverse lifestyles and strategies of plant pathogenesis encoded in the genomes of eighteen Dothideomycetes fungi.</title>
        <authorList>
            <person name="Ohm R.A."/>
            <person name="Feau N."/>
            <person name="Henrissat B."/>
            <person name="Schoch C.L."/>
            <person name="Horwitz B.A."/>
            <person name="Barry K.W."/>
            <person name="Condon B.J."/>
            <person name="Copeland A.C."/>
            <person name="Dhillon B."/>
            <person name="Glaser F."/>
            <person name="Hesse C.N."/>
            <person name="Kosti I."/>
            <person name="LaButti K."/>
            <person name="Lindquist E.A."/>
            <person name="Lucas S."/>
            <person name="Salamov A.A."/>
            <person name="Bradshaw R.E."/>
            <person name="Ciuffetti L."/>
            <person name="Hamelin R.C."/>
            <person name="Kema G.H.J."/>
            <person name="Lawrence C."/>
            <person name="Scott J.A."/>
            <person name="Spatafora J.W."/>
            <person name="Turgeon B.G."/>
            <person name="de Wit P.J.G.M."/>
            <person name="Zhong S."/>
            <person name="Goodwin S.B."/>
            <person name="Grigoriev I.V."/>
        </authorList>
    </citation>
    <scope>NUCLEOTIDE SEQUENCE [LARGE SCALE GENOMIC DNA]</scope>
    <source>
        <strain evidence="2">C4 / ATCC 48331 / race T</strain>
    </source>
</reference>
<protein>
    <submittedName>
        <fullName evidence="1">Uncharacterized protein</fullName>
    </submittedName>
</protein>
<name>N4XCJ2_COCH4</name>
<dbReference type="EMBL" id="KB733462">
    <property type="protein sequence ID" value="ENI02917.1"/>
    <property type="molecule type" value="Genomic_DNA"/>
</dbReference>
<dbReference type="Proteomes" id="UP000012338">
    <property type="component" value="Unassembled WGS sequence"/>
</dbReference>
<dbReference type="HOGENOM" id="CLU_3087072_0_0_1"/>
<gene>
    <name evidence="1" type="ORF">COCC4DRAFT_33323</name>
</gene>
<reference evidence="2" key="2">
    <citation type="journal article" date="2013" name="PLoS Genet.">
        <title>Comparative genome structure, secondary metabolite, and effector coding capacity across Cochliobolus pathogens.</title>
        <authorList>
            <person name="Condon B.J."/>
            <person name="Leng Y."/>
            <person name="Wu D."/>
            <person name="Bushley K.E."/>
            <person name="Ohm R.A."/>
            <person name="Otillar R."/>
            <person name="Martin J."/>
            <person name="Schackwitz W."/>
            <person name="Grimwood J."/>
            <person name="MohdZainudin N."/>
            <person name="Xue C."/>
            <person name="Wang R."/>
            <person name="Manning V.A."/>
            <person name="Dhillon B."/>
            <person name="Tu Z.J."/>
            <person name="Steffenson B.J."/>
            <person name="Salamov A."/>
            <person name="Sun H."/>
            <person name="Lowry S."/>
            <person name="LaButti K."/>
            <person name="Han J."/>
            <person name="Copeland A."/>
            <person name="Lindquist E."/>
            <person name="Barry K."/>
            <person name="Schmutz J."/>
            <person name="Baker S.E."/>
            <person name="Ciuffetti L.M."/>
            <person name="Grigoriev I.V."/>
            <person name="Zhong S."/>
            <person name="Turgeon B.G."/>
        </authorList>
    </citation>
    <scope>NUCLEOTIDE SEQUENCE [LARGE SCALE GENOMIC DNA]</scope>
    <source>
        <strain evidence="2">C4 / ATCC 48331 / race T</strain>
    </source>
</reference>
<organism evidence="1 2">
    <name type="scientific">Cochliobolus heterostrophus (strain C4 / ATCC 48331 / race T)</name>
    <name type="common">Southern corn leaf blight fungus</name>
    <name type="synonym">Bipolaris maydis</name>
    <dbReference type="NCBI Taxonomy" id="665024"/>
    <lineage>
        <taxon>Eukaryota</taxon>
        <taxon>Fungi</taxon>
        <taxon>Dikarya</taxon>
        <taxon>Ascomycota</taxon>
        <taxon>Pezizomycotina</taxon>
        <taxon>Dothideomycetes</taxon>
        <taxon>Pleosporomycetidae</taxon>
        <taxon>Pleosporales</taxon>
        <taxon>Pleosporineae</taxon>
        <taxon>Pleosporaceae</taxon>
        <taxon>Bipolaris</taxon>
    </lineage>
</organism>
<keyword evidence="2" id="KW-1185">Reference proteome</keyword>
<proteinExistence type="predicted"/>
<dbReference type="AlphaFoldDB" id="N4XCJ2"/>
<accession>N4XCJ2</accession>
<evidence type="ECO:0000313" key="1">
    <source>
        <dbReference type="EMBL" id="ENI02917.1"/>
    </source>
</evidence>